<dbReference type="InterPro" id="IPR000845">
    <property type="entry name" value="Nucleoside_phosphorylase_d"/>
</dbReference>
<feature type="binding site" evidence="2">
    <location>
        <begin position="209"/>
        <end position="212"/>
    </location>
    <ligand>
        <name>phosphate</name>
        <dbReference type="ChEBI" id="CHEBI:43474"/>
    </ligand>
</feature>
<protein>
    <recommendedName>
        <fullName evidence="3">Nucleoside phosphorylase domain-containing protein</fullName>
    </recommendedName>
</protein>
<dbReference type="GO" id="GO:0004850">
    <property type="term" value="F:uridine phosphorylase activity"/>
    <property type="evidence" value="ECO:0007669"/>
    <property type="project" value="InterPro"/>
</dbReference>
<dbReference type="InterPro" id="IPR010059">
    <property type="entry name" value="Uridine_phosphorylase_euk"/>
</dbReference>
<dbReference type="CDD" id="cd17763">
    <property type="entry name" value="UP_hUPP-like"/>
    <property type="match status" value="1"/>
</dbReference>
<keyword evidence="5" id="KW-1185">Reference proteome</keyword>
<reference evidence="4" key="1">
    <citation type="journal article" date="2016" name="Insect Biochem. Mol. Biol.">
        <title>Multifaceted biological insights from a draft genome sequence of the tobacco hornworm moth, Manduca sexta.</title>
        <authorList>
            <person name="Kanost M.R."/>
            <person name="Arrese E.L."/>
            <person name="Cao X."/>
            <person name="Chen Y.R."/>
            <person name="Chellapilla S."/>
            <person name="Goldsmith M.R."/>
            <person name="Grosse-Wilde E."/>
            <person name="Heckel D.G."/>
            <person name="Herndon N."/>
            <person name="Jiang H."/>
            <person name="Papanicolaou A."/>
            <person name="Qu J."/>
            <person name="Soulages J.L."/>
            <person name="Vogel H."/>
            <person name="Walters J."/>
            <person name="Waterhouse R.M."/>
            <person name="Ahn S.J."/>
            <person name="Almeida F.C."/>
            <person name="An C."/>
            <person name="Aqrawi P."/>
            <person name="Bretschneider A."/>
            <person name="Bryant W.B."/>
            <person name="Bucks S."/>
            <person name="Chao H."/>
            <person name="Chevignon G."/>
            <person name="Christen J.M."/>
            <person name="Clarke D.F."/>
            <person name="Dittmer N.T."/>
            <person name="Ferguson L.C.F."/>
            <person name="Garavelou S."/>
            <person name="Gordon K.H.J."/>
            <person name="Gunaratna R.T."/>
            <person name="Han Y."/>
            <person name="Hauser F."/>
            <person name="He Y."/>
            <person name="Heidel-Fischer H."/>
            <person name="Hirsh A."/>
            <person name="Hu Y."/>
            <person name="Jiang H."/>
            <person name="Kalra D."/>
            <person name="Klinner C."/>
            <person name="Konig C."/>
            <person name="Kovar C."/>
            <person name="Kroll A.R."/>
            <person name="Kuwar S.S."/>
            <person name="Lee S.L."/>
            <person name="Lehman R."/>
            <person name="Li K."/>
            <person name="Li Z."/>
            <person name="Liang H."/>
            <person name="Lovelace S."/>
            <person name="Lu Z."/>
            <person name="Mansfield J.H."/>
            <person name="McCulloch K.J."/>
            <person name="Mathew T."/>
            <person name="Morton B."/>
            <person name="Muzny D.M."/>
            <person name="Neunemann D."/>
            <person name="Ongeri F."/>
            <person name="Pauchet Y."/>
            <person name="Pu L.L."/>
            <person name="Pyrousis I."/>
            <person name="Rao X.J."/>
            <person name="Redding A."/>
            <person name="Roesel C."/>
            <person name="Sanchez-Gracia A."/>
            <person name="Schaack S."/>
            <person name="Shukla A."/>
            <person name="Tetreau G."/>
            <person name="Wang Y."/>
            <person name="Xiong G.H."/>
            <person name="Traut W."/>
            <person name="Walsh T.K."/>
            <person name="Worley K.C."/>
            <person name="Wu D."/>
            <person name="Wu W."/>
            <person name="Wu Y.Q."/>
            <person name="Zhang X."/>
            <person name="Zou Z."/>
            <person name="Zucker H."/>
            <person name="Briscoe A.D."/>
            <person name="Burmester T."/>
            <person name="Clem R.J."/>
            <person name="Feyereisen R."/>
            <person name="Grimmelikhuijzen C.J.P."/>
            <person name="Hamodrakas S.J."/>
            <person name="Hansson B.S."/>
            <person name="Huguet E."/>
            <person name="Jermiin L.S."/>
            <person name="Lan Q."/>
            <person name="Lehman H.K."/>
            <person name="Lorenzen M."/>
            <person name="Merzendorfer H."/>
            <person name="Michalopoulos I."/>
            <person name="Morton D.B."/>
            <person name="Muthukrishnan S."/>
            <person name="Oakeshott J.G."/>
            <person name="Palmer W."/>
            <person name="Park Y."/>
            <person name="Passarelli A.L."/>
            <person name="Rozas J."/>
            <person name="Schwartz L.M."/>
            <person name="Smith W."/>
            <person name="Southgate A."/>
            <person name="Vilcinskas A."/>
            <person name="Vogt R."/>
            <person name="Wang P."/>
            <person name="Werren J."/>
            <person name="Yu X.Q."/>
            <person name="Zhou J.J."/>
            <person name="Brown S.J."/>
            <person name="Scherer S.E."/>
            <person name="Richards S."/>
            <person name="Blissard G.W."/>
        </authorList>
    </citation>
    <scope>NUCLEOTIDE SEQUENCE</scope>
</reference>
<dbReference type="GO" id="GO:0005829">
    <property type="term" value="C:cytosol"/>
    <property type="evidence" value="ECO:0007669"/>
    <property type="project" value="TreeGrafter"/>
</dbReference>
<evidence type="ECO:0000259" key="3">
    <source>
        <dbReference type="Pfam" id="PF01048"/>
    </source>
</evidence>
<evidence type="ECO:0000313" key="4">
    <source>
        <dbReference type="EMBL" id="KAG6443483.1"/>
    </source>
</evidence>
<feature type="domain" description="Nucleoside phosphorylase" evidence="3">
    <location>
        <begin position="126"/>
        <end position="370"/>
    </location>
</feature>
<evidence type="ECO:0000256" key="2">
    <source>
        <dbReference type="PIRSR" id="PIRSR610059-50"/>
    </source>
</evidence>
<feature type="binding site" evidence="2">
    <location>
        <position position="290"/>
    </location>
    <ligand>
        <name>substrate</name>
    </ligand>
</feature>
<evidence type="ECO:0000256" key="1">
    <source>
        <dbReference type="ARBA" id="ARBA00010456"/>
    </source>
</evidence>
<dbReference type="GO" id="GO:0009166">
    <property type="term" value="P:nucleotide catabolic process"/>
    <property type="evidence" value="ECO:0007669"/>
    <property type="project" value="InterPro"/>
</dbReference>
<comment type="caution">
    <text evidence="4">The sequence shown here is derived from an EMBL/GenBank/DDBJ whole genome shotgun (WGS) entry which is preliminary data.</text>
</comment>
<gene>
    <name evidence="4" type="ORF">O3G_MSEX002853</name>
</gene>
<dbReference type="AlphaFoldDB" id="A0A921YQE5"/>
<comment type="similarity">
    <text evidence="1">Belongs to the PNP/UDP phosphorylase family.</text>
</comment>
<organism evidence="4 5">
    <name type="scientific">Manduca sexta</name>
    <name type="common">Tobacco hawkmoth</name>
    <name type="synonym">Tobacco hornworm</name>
    <dbReference type="NCBI Taxonomy" id="7130"/>
    <lineage>
        <taxon>Eukaryota</taxon>
        <taxon>Metazoa</taxon>
        <taxon>Ecdysozoa</taxon>
        <taxon>Arthropoda</taxon>
        <taxon>Hexapoda</taxon>
        <taxon>Insecta</taxon>
        <taxon>Pterygota</taxon>
        <taxon>Neoptera</taxon>
        <taxon>Endopterygota</taxon>
        <taxon>Lepidoptera</taxon>
        <taxon>Glossata</taxon>
        <taxon>Ditrysia</taxon>
        <taxon>Bombycoidea</taxon>
        <taxon>Sphingidae</taxon>
        <taxon>Sphinginae</taxon>
        <taxon>Sphingini</taxon>
        <taxon>Manduca</taxon>
    </lineage>
</organism>
<sequence length="380" mass="42290">MITSNVAMVLIDPGDWICLACELKKNIIITYQWRKVKFPERAPNIIGRMSCDCDYVLPSRKGFMPHYDNCKTVWQAKHPGKKYPKNDDGTIALPNEHLLSLDVDILYHLGLDNKNCDLKAMFHDAKFVCMGGTKYRMREFAQYMAGVLNIPTDGGLKNLTKRSQRYAMYKVGPVLAVSHGIGIPSMTTLLQEVIKLLAYAKVANPIVFRLGTSGGLGIPAGSVVVSSWGLNGNLEKTHNIPILGKTRKFPSILDTRLSQEVHSLADPSDEFQTFLGGTMGADDFYRGQGRLDGPFCDYTEQDKLAYLTKLSEMGVRNIEMEAPALAAMLTEAGVRGGVVCVTFLDRLQGDQVTPSKATLTDWQNRPMILIGRYIEKYLKK</sequence>
<dbReference type="Pfam" id="PF01048">
    <property type="entry name" value="PNP_UDP_1"/>
    <property type="match status" value="1"/>
</dbReference>
<evidence type="ECO:0000313" key="5">
    <source>
        <dbReference type="Proteomes" id="UP000791440"/>
    </source>
</evidence>
<dbReference type="Proteomes" id="UP000791440">
    <property type="component" value="Unassembled WGS sequence"/>
</dbReference>
<feature type="binding site" evidence="2">
    <location>
        <position position="288"/>
    </location>
    <ligand>
        <name>substrate</name>
    </ligand>
</feature>
<dbReference type="PANTHER" id="PTHR43691">
    <property type="entry name" value="URIDINE PHOSPHORYLASE"/>
    <property type="match status" value="1"/>
</dbReference>
<dbReference type="EMBL" id="JH668302">
    <property type="protein sequence ID" value="KAG6443483.1"/>
    <property type="molecule type" value="Genomic_DNA"/>
</dbReference>
<feature type="binding site" evidence="2">
    <location>
        <position position="165"/>
    </location>
    <ligand>
        <name>phosphate</name>
        <dbReference type="ChEBI" id="CHEBI:43474"/>
    </ligand>
</feature>
<proteinExistence type="inferred from homology"/>
<reference evidence="4" key="2">
    <citation type="submission" date="2020-12" db="EMBL/GenBank/DDBJ databases">
        <authorList>
            <person name="Kanost M."/>
        </authorList>
    </citation>
    <scope>NUCLEOTIDE SEQUENCE</scope>
</reference>
<dbReference type="GO" id="GO:0006218">
    <property type="term" value="P:uridine catabolic process"/>
    <property type="evidence" value="ECO:0007669"/>
    <property type="project" value="TreeGrafter"/>
</dbReference>
<accession>A0A921YQE5</accession>
<dbReference type="PANTHER" id="PTHR43691:SF11">
    <property type="entry name" value="FI09636P-RELATED"/>
    <property type="match status" value="1"/>
</dbReference>
<dbReference type="NCBIfam" id="TIGR01719">
    <property type="entry name" value="euk_UDPppase"/>
    <property type="match status" value="1"/>
</dbReference>
<name>A0A921YQE5_MANSE</name>